<gene>
    <name evidence="11" type="ORF">SAMN06295970_10326</name>
</gene>
<dbReference type="RefSeq" id="WP_283441305.1">
    <property type="nucleotide sequence ID" value="NZ_FXUL01000003.1"/>
</dbReference>
<keyword evidence="9" id="KW-0732">Signal</keyword>
<evidence type="ECO:0000313" key="12">
    <source>
        <dbReference type="Proteomes" id="UP001158049"/>
    </source>
</evidence>
<dbReference type="PANTHER" id="PTHR33751">
    <property type="entry name" value="CBB3-TYPE CYTOCHROME C OXIDASE SUBUNIT FIXP"/>
    <property type="match status" value="1"/>
</dbReference>
<reference evidence="11 12" key="1">
    <citation type="submission" date="2017-05" db="EMBL/GenBank/DDBJ databases">
        <authorList>
            <person name="Varghese N."/>
            <person name="Submissions S."/>
        </authorList>
    </citation>
    <scope>NUCLEOTIDE SEQUENCE [LARGE SCALE GENOMIC DNA]</scope>
    <source>
        <strain evidence="11 12">DSM 26001</strain>
    </source>
</reference>
<feature type="signal peptide" evidence="9">
    <location>
        <begin position="1"/>
        <end position="27"/>
    </location>
</feature>
<protein>
    <submittedName>
        <fullName evidence="11">Cytochrome c553</fullName>
    </submittedName>
</protein>
<evidence type="ECO:0000313" key="11">
    <source>
        <dbReference type="EMBL" id="SMP51504.1"/>
    </source>
</evidence>
<dbReference type="PROSITE" id="PS51007">
    <property type="entry name" value="CYTC"/>
    <property type="match status" value="2"/>
</dbReference>
<evidence type="ECO:0000256" key="8">
    <source>
        <dbReference type="PROSITE-ProRule" id="PRU00433"/>
    </source>
</evidence>
<evidence type="ECO:0000256" key="3">
    <source>
        <dbReference type="ARBA" id="ARBA00022617"/>
    </source>
</evidence>
<comment type="subcellular location">
    <subcellularLocation>
        <location evidence="1">Periplasm</location>
    </subcellularLocation>
</comment>
<evidence type="ECO:0000256" key="4">
    <source>
        <dbReference type="ARBA" id="ARBA00022723"/>
    </source>
</evidence>
<evidence type="ECO:0000256" key="1">
    <source>
        <dbReference type="ARBA" id="ARBA00004418"/>
    </source>
</evidence>
<evidence type="ECO:0000256" key="7">
    <source>
        <dbReference type="ARBA" id="ARBA00023004"/>
    </source>
</evidence>
<dbReference type="Gene3D" id="1.10.760.10">
    <property type="entry name" value="Cytochrome c-like domain"/>
    <property type="match status" value="2"/>
</dbReference>
<keyword evidence="3 8" id="KW-0349">Heme</keyword>
<feature type="domain" description="Cytochrome c" evidence="10">
    <location>
        <begin position="28"/>
        <end position="110"/>
    </location>
</feature>
<proteinExistence type="predicted"/>
<organism evidence="11 12">
    <name type="scientific">Noviherbaspirillum suwonense</name>
    <dbReference type="NCBI Taxonomy" id="1224511"/>
    <lineage>
        <taxon>Bacteria</taxon>
        <taxon>Pseudomonadati</taxon>
        <taxon>Pseudomonadota</taxon>
        <taxon>Betaproteobacteria</taxon>
        <taxon>Burkholderiales</taxon>
        <taxon>Oxalobacteraceae</taxon>
        <taxon>Noviherbaspirillum</taxon>
    </lineage>
</organism>
<dbReference type="InterPro" id="IPR050597">
    <property type="entry name" value="Cytochrome_c_Oxidase_Subunit"/>
</dbReference>
<accession>A0ABY1PXB5</accession>
<feature type="chain" id="PRO_5047350017" evidence="9">
    <location>
        <begin position="28"/>
        <end position="208"/>
    </location>
</feature>
<dbReference type="PANTHER" id="PTHR33751:SF9">
    <property type="entry name" value="CYTOCHROME C4"/>
    <property type="match status" value="1"/>
</dbReference>
<dbReference type="InterPro" id="IPR024167">
    <property type="entry name" value="Cytochrome_c4-like"/>
</dbReference>
<evidence type="ECO:0000256" key="6">
    <source>
        <dbReference type="ARBA" id="ARBA00022982"/>
    </source>
</evidence>
<dbReference type="EMBL" id="FXUL01000003">
    <property type="protein sequence ID" value="SMP51504.1"/>
    <property type="molecule type" value="Genomic_DNA"/>
</dbReference>
<comment type="caution">
    <text evidence="11">The sequence shown here is derived from an EMBL/GenBank/DDBJ whole genome shotgun (WGS) entry which is preliminary data.</text>
</comment>
<keyword evidence="12" id="KW-1185">Reference proteome</keyword>
<evidence type="ECO:0000259" key="10">
    <source>
        <dbReference type="PROSITE" id="PS51007"/>
    </source>
</evidence>
<keyword evidence="5" id="KW-0574">Periplasm</keyword>
<name>A0ABY1PXB5_9BURK</name>
<sequence length="208" mass="21648">MRHPRSVLARRAGAAASAALLMLAAYAGPAAAGAEEGRAKAATCVACHGENGNSTSPAFPSLSGQPKQFIVSALFQFREGKRQNEIMTPMAAKLSNADMNDLAAYFSAQPALAPQHKTAPANVEKGRQLSVQNNCVACHAANLMGQQHIPRLAGQQKDYLRAQLASFKASTRGEMDGVMTSAAQALSADDIDVLADYLAGLPVAAGAR</sequence>
<keyword evidence="2" id="KW-0813">Transport</keyword>
<evidence type="ECO:0000256" key="5">
    <source>
        <dbReference type="ARBA" id="ARBA00022764"/>
    </source>
</evidence>
<feature type="domain" description="Cytochrome c" evidence="10">
    <location>
        <begin position="121"/>
        <end position="202"/>
    </location>
</feature>
<keyword evidence="7 8" id="KW-0408">Iron</keyword>
<evidence type="ECO:0000256" key="2">
    <source>
        <dbReference type="ARBA" id="ARBA00022448"/>
    </source>
</evidence>
<keyword evidence="4 8" id="KW-0479">Metal-binding</keyword>
<dbReference type="InterPro" id="IPR009056">
    <property type="entry name" value="Cyt_c-like_dom"/>
</dbReference>
<dbReference type="Proteomes" id="UP001158049">
    <property type="component" value="Unassembled WGS sequence"/>
</dbReference>
<dbReference type="PIRSF" id="PIRSF000005">
    <property type="entry name" value="Cytochrome_c4"/>
    <property type="match status" value="1"/>
</dbReference>
<dbReference type="InterPro" id="IPR036909">
    <property type="entry name" value="Cyt_c-like_dom_sf"/>
</dbReference>
<evidence type="ECO:0000256" key="9">
    <source>
        <dbReference type="SAM" id="SignalP"/>
    </source>
</evidence>
<keyword evidence="6" id="KW-0249">Electron transport</keyword>
<dbReference type="SUPFAM" id="SSF46626">
    <property type="entry name" value="Cytochrome c"/>
    <property type="match status" value="2"/>
</dbReference>
<dbReference type="Pfam" id="PF00034">
    <property type="entry name" value="Cytochrom_C"/>
    <property type="match status" value="2"/>
</dbReference>